<evidence type="ECO:0000313" key="3">
    <source>
        <dbReference type="Proteomes" id="UP001596972"/>
    </source>
</evidence>
<feature type="transmembrane region" description="Helical" evidence="1">
    <location>
        <begin position="63"/>
        <end position="81"/>
    </location>
</feature>
<comment type="caution">
    <text evidence="2">The sequence shown here is derived from an EMBL/GenBank/DDBJ whole genome shotgun (WGS) entry which is preliminary data.</text>
</comment>
<feature type="transmembrane region" description="Helical" evidence="1">
    <location>
        <begin position="39"/>
        <end position="57"/>
    </location>
</feature>
<dbReference type="Proteomes" id="UP001596972">
    <property type="component" value="Unassembled WGS sequence"/>
</dbReference>
<keyword evidence="3" id="KW-1185">Reference proteome</keyword>
<reference evidence="3" key="1">
    <citation type="journal article" date="2019" name="Int. J. Syst. Evol. Microbiol.">
        <title>The Global Catalogue of Microorganisms (GCM) 10K type strain sequencing project: providing services to taxonomists for standard genome sequencing and annotation.</title>
        <authorList>
            <consortium name="The Broad Institute Genomics Platform"/>
            <consortium name="The Broad Institute Genome Sequencing Center for Infectious Disease"/>
            <person name="Wu L."/>
            <person name="Ma J."/>
        </authorList>
    </citation>
    <scope>NUCLEOTIDE SEQUENCE [LARGE SCALE GENOMIC DNA]</scope>
    <source>
        <strain evidence="3">JCM 31202</strain>
    </source>
</reference>
<name>A0ABW3EFI2_9ACTN</name>
<keyword evidence="1" id="KW-0812">Transmembrane</keyword>
<dbReference type="RefSeq" id="WP_378295839.1">
    <property type="nucleotide sequence ID" value="NZ_JBHTJA010000001.1"/>
</dbReference>
<evidence type="ECO:0008006" key="4">
    <source>
        <dbReference type="Google" id="ProtNLM"/>
    </source>
</evidence>
<accession>A0ABW3EFI2</accession>
<sequence length="224" mass="24371">MLARRFGYAVSPEPAATTTPSVLAQIRPPMEYARRMRRFLIVLGAVMTVGMAGFLAWEFRDPAVVATSAVMPAFSVFVWLMERNHRHSSGALTGPEASELAPILAREPWQVWPCRVEQIEAHAMGATVHVFLLDPNENVAAVLKTRLQHHTWASLTDGYGVLWFAGDLRFGGALADPSDPESPTHPTVSYAAPVPASTVPPPGGNSVIAEELQRQAIGWVFGTF</sequence>
<keyword evidence="1" id="KW-1133">Transmembrane helix</keyword>
<evidence type="ECO:0000256" key="1">
    <source>
        <dbReference type="SAM" id="Phobius"/>
    </source>
</evidence>
<keyword evidence="1" id="KW-0472">Membrane</keyword>
<proteinExistence type="predicted"/>
<protein>
    <recommendedName>
        <fullName evidence="4">DUF3239 domain-containing protein</fullName>
    </recommendedName>
</protein>
<evidence type="ECO:0000313" key="2">
    <source>
        <dbReference type="EMBL" id="MFD0899043.1"/>
    </source>
</evidence>
<gene>
    <name evidence="2" type="ORF">ACFQ11_01370</name>
</gene>
<dbReference type="EMBL" id="JBHTJA010000001">
    <property type="protein sequence ID" value="MFD0899043.1"/>
    <property type="molecule type" value="Genomic_DNA"/>
</dbReference>
<organism evidence="2 3">
    <name type="scientific">Actinomadura sediminis</name>
    <dbReference type="NCBI Taxonomy" id="1038904"/>
    <lineage>
        <taxon>Bacteria</taxon>
        <taxon>Bacillati</taxon>
        <taxon>Actinomycetota</taxon>
        <taxon>Actinomycetes</taxon>
        <taxon>Streptosporangiales</taxon>
        <taxon>Thermomonosporaceae</taxon>
        <taxon>Actinomadura</taxon>
    </lineage>
</organism>